<protein>
    <recommendedName>
        <fullName evidence="3">HNH endonuclease</fullName>
    </recommendedName>
</protein>
<reference evidence="1 2" key="1">
    <citation type="submission" date="2016-10" db="EMBL/GenBank/DDBJ databases">
        <authorList>
            <person name="de Groot N.N."/>
        </authorList>
    </citation>
    <scope>NUCLEOTIDE SEQUENCE [LARGE SCALE GENOMIC DNA]</scope>
    <source>
        <strain evidence="1 2">DSM 21001</strain>
    </source>
</reference>
<dbReference type="Proteomes" id="UP000199024">
    <property type="component" value="Unassembled WGS sequence"/>
</dbReference>
<accession>A0A1I6LW39</accession>
<dbReference type="AlphaFoldDB" id="A0A1I6LW39"/>
<evidence type="ECO:0000313" key="1">
    <source>
        <dbReference type="EMBL" id="SFS07665.1"/>
    </source>
</evidence>
<organism evidence="1 2">
    <name type="scientific">Granulicella pectinivorans</name>
    <dbReference type="NCBI Taxonomy" id="474950"/>
    <lineage>
        <taxon>Bacteria</taxon>
        <taxon>Pseudomonadati</taxon>
        <taxon>Acidobacteriota</taxon>
        <taxon>Terriglobia</taxon>
        <taxon>Terriglobales</taxon>
        <taxon>Acidobacteriaceae</taxon>
        <taxon>Granulicella</taxon>
    </lineage>
</organism>
<keyword evidence="2" id="KW-1185">Reference proteome</keyword>
<evidence type="ECO:0000313" key="2">
    <source>
        <dbReference type="Proteomes" id="UP000199024"/>
    </source>
</evidence>
<dbReference type="RefSeq" id="WP_141223829.1">
    <property type="nucleotide sequence ID" value="NZ_FOZL01000001.1"/>
</dbReference>
<name>A0A1I6LW39_9BACT</name>
<proteinExistence type="predicted"/>
<sequence length="85" mass="9600">MCARCDRALSDLADHIVPAREAIVQAQQSGKYPFDRNAGYFLRSNLQGLCRPCHYTKTNEDKTHVGPWPSVMDAEAARPKKVYSF</sequence>
<dbReference type="OrthoDB" id="5292295at2"/>
<evidence type="ECO:0008006" key="3">
    <source>
        <dbReference type="Google" id="ProtNLM"/>
    </source>
</evidence>
<dbReference type="EMBL" id="FOZL01000001">
    <property type="protein sequence ID" value="SFS07665.1"/>
    <property type="molecule type" value="Genomic_DNA"/>
</dbReference>
<gene>
    <name evidence="1" type="ORF">SAMN05421771_1370</name>
</gene>